<dbReference type="Pfam" id="PF01262">
    <property type="entry name" value="AlaDh_PNT_C"/>
    <property type="match status" value="1"/>
</dbReference>
<dbReference type="SUPFAM" id="SSF51735">
    <property type="entry name" value="NAD(P)-binding Rossmann-fold domains"/>
    <property type="match status" value="1"/>
</dbReference>
<evidence type="ECO:0000256" key="2">
    <source>
        <dbReference type="ARBA" id="ARBA00005689"/>
    </source>
</evidence>
<dbReference type="InterPro" id="IPR008143">
    <property type="entry name" value="Ala_DH/PNT_CS2"/>
</dbReference>
<protein>
    <recommendedName>
        <fullName evidence="3">proton-translocating NAD(P)(+) transhydrogenase</fullName>
        <ecNumber evidence="3">7.1.1.1</ecNumber>
    </recommendedName>
</protein>
<gene>
    <name evidence="11" type="ORF">DI628_03880</name>
</gene>
<dbReference type="InterPro" id="IPR036291">
    <property type="entry name" value="NAD(P)-bd_dom_sf"/>
</dbReference>
<dbReference type="AlphaFoldDB" id="A0A6N4RDM5"/>
<evidence type="ECO:0000256" key="1">
    <source>
        <dbReference type="ARBA" id="ARBA00003943"/>
    </source>
</evidence>
<proteinExistence type="inferred from homology"/>
<dbReference type="SMART" id="SM01003">
    <property type="entry name" value="AlaDh_PNT_N"/>
    <property type="match status" value="1"/>
</dbReference>
<comment type="function">
    <text evidence="1">The transhydrogenation between NADH and NADP is coupled to respiration and ATP hydrolysis and functions as a proton pump across the membrane.</text>
</comment>
<keyword evidence="5" id="KW-0521">NADP</keyword>
<evidence type="ECO:0000256" key="4">
    <source>
        <dbReference type="ARBA" id="ARBA00022741"/>
    </source>
</evidence>
<comment type="similarity">
    <text evidence="2">Belongs to the AlaDH/PNT family.</text>
</comment>
<evidence type="ECO:0000313" key="12">
    <source>
        <dbReference type="Proteomes" id="UP000320948"/>
    </source>
</evidence>
<organism evidence="11 12">
    <name type="scientific">Blastochloris viridis</name>
    <name type="common">Rhodopseudomonas viridis</name>
    <dbReference type="NCBI Taxonomy" id="1079"/>
    <lineage>
        <taxon>Bacteria</taxon>
        <taxon>Pseudomonadati</taxon>
        <taxon>Pseudomonadota</taxon>
        <taxon>Alphaproteobacteria</taxon>
        <taxon>Hyphomicrobiales</taxon>
        <taxon>Blastochloridaceae</taxon>
        <taxon>Blastochloris</taxon>
    </lineage>
</organism>
<comment type="caution">
    <text evidence="11">The sequence shown here is derived from an EMBL/GenBank/DDBJ whole genome shotgun (WGS) entry which is preliminary data.</text>
</comment>
<evidence type="ECO:0000256" key="6">
    <source>
        <dbReference type="ARBA" id="ARBA00022967"/>
    </source>
</evidence>
<dbReference type="InterPro" id="IPR007698">
    <property type="entry name" value="AlaDH/PNT_NAD(H)-bd"/>
</dbReference>
<dbReference type="Proteomes" id="UP000320948">
    <property type="component" value="Unassembled WGS sequence"/>
</dbReference>
<evidence type="ECO:0000256" key="5">
    <source>
        <dbReference type="ARBA" id="ARBA00022857"/>
    </source>
</evidence>
<dbReference type="GO" id="GO:0008750">
    <property type="term" value="F:proton-translocating NAD(P)+ transhydrogenase activity"/>
    <property type="evidence" value="ECO:0007669"/>
    <property type="project" value="UniProtKB-EC"/>
</dbReference>
<dbReference type="GO" id="GO:0006740">
    <property type="term" value="P:NADPH regeneration"/>
    <property type="evidence" value="ECO:0007669"/>
    <property type="project" value="TreeGrafter"/>
</dbReference>
<name>A0A6N4RDM5_BLAVI</name>
<dbReference type="Pfam" id="PF05222">
    <property type="entry name" value="AlaDh_PNT_N"/>
    <property type="match status" value="1"/>
</dbReference>
<dbReference type="EMBL" id="VAFM01000001">
    <property type="protein sequence ID" value="TKW62105.1"/>
    <property type="molecule type" value="Genomic_DNA"/>
</dbReference>
<dbReference type="Gene3D" id="3.40.50.720">
    <property type="entry name" value="NAD(P)-binding Rossmann-like Domain"/>
    <property type="match status" value="2"/>
</dbReference>
<dbReference type="InterPro" id="IPR007886">
    <property type="entry name" value="AlaDH/PNT_N"/>
</dbReference>
<keyword evidence="6" id="KW-1278">Translocase</keyword>
<evidence type="ECO:0000259" key="9">
    <source>
        <dbReference type="SMART" id="SM01002"/>
    </source>
</evidence>
<dbReference type="EC" id="7.1.1.1" evidence="3"/>
<dbReference type="PROSITE" id="PS00837">
    <property type="entry name" value="ALADH_PNT_2"/>
    <property type="match status" value="1"/>
</dbReference>
<dbReference type="GO" id="GO:0016491">
    <property type="term" value="F:oxidoreductase activity"/>
    <property type="evidence" value="ECO:0007669"/>
    <property type="project" value="InterPro"/>
</dbReference>
<evidence type="ECO:0000256" key="7">
    <source>
        <dbReference type="ARBA" id="ARBA00023027"/>
    </source>
</evidence>
<dbReference type="SMART" id="SM01002">
    <property type="entry name" value="AlaDh_PNT_C"/>
    <property type="match status" value="1"/>
</dbReference>
<dbReference type="PANTHER" id="PTHR10160:SF19">
    <property type="entry name" value="PROTON-TRANSLOCATING NAD(P)(+) TRANSHYDROGENASE"/>
    <property type="match status" value="1"/>
</dbReference>
<evidence type="ECO:0000313" key="11">
    <source>
        <dbReference type="EMBL" id="TKW62105.1"/>
    </source>
</evidence>
<accession>A0A6N4RDM5</accession>
<dbReference type="GO" id="GO:0005886">
    <property type="term" value="C:plasma membrane"/>
    <property type="evidence" value="ECO:0007669"/>
    <property type="project" value="TreeGrafter"/>
</dbReference>
<feature type="domain" description="Alanine dehydrogenase/pyridine nucleotide transhydrogenase NAD(H)-binding" evidence="9">
    <location>
        <begin position="148"/>
        <end position="322"/>
    </location>
</feature>
<reference evidence="11 12" key="1">
    <citation type="journal article" date="2017" name="Nat. Commun.">
        <title>In situ click chemistry generation of cyclooxygenase-2 inhibitors.</title>
        <authorList>
            <person name="Bhardwaj A."/>
            <person name="Kaur J."/>
            <person name="Wuest M."/>
            <person name="Wuest F."/>
        </authorList>
    </citation>
    <scope>NUCLEOTIDE SEQUENCE [LARGE SCALE GENOMIC DNA]</scope>
    <source>
        <strain evidence="11">S2_018_000_R2_106</strain>
    </source>
</reference>
<evidence type="ECO:0000256" key="3">
    <source>
        <dbReference type="ARBA" id="ARBA00012943"/>
    </source>
</evidence>
<dbReference type="SUPFAM" id="SSF52283">
    <property type="entry name" value="Formate/glycerate dehydrogenase catalytic domain-like"/>
    <property type="match status" value="1"/>
</dbReference>
<dbReference type="PANTHER" id="PTHR10160">
    <property type="entry name" value="NAD(P) TRANSHYDROGENASE"/>
    <property type="match status" value="1"/>
</dbReference>
<sequence length="375" mass="38674">MKIGIMHEAALSGGKEQRVAMTPDALARLEKKLPALTVYVQSGAGLAAGFTDAAYEVAGATIVPDFSKEKMDIVLRVSTPTVKEKLPLTENGMLICLTAGQDSWAALSKQAHHVLALEKLPRTSRAQALDVLSSQANLGGYAAVLGGVSYLPRLMPVLMTAAGSSKPANVLVLGVGVAGLQAIATAKRLGAQVKAFDVRPEVSEQIRSLGAKPVIFDDPNVATEGKGGYAGALDEAGQAHLQSLLAPFVAEADLVISTAQVPGKPAPVLMAEETVASMKPGSVVVDMACGGFNKVNGIKGGNCPASRADEVVSVGHGVTLIGETNWVSNVAGDASRFWAQNMVNLLSLLVVDNALSFDDELIAAMAVVNDGKVAA</sequence>
<keyword evidence="7" id="KW-0520">NAD</keyword>
<evidence type="ECO:0000256" key="8">
    <source>
        <dbReference type="ARBA" id="ARBA00048202"/>
    </source>
</evidence>
<keyword evidence="4" id="KW-0547">Nucleotide-binding</keyword>
<feature type="domain" description="Alanine dehydrogenase/pyridine nucleotide transhydrogenase N-terminal" evidence="10">
    <location>
        <begin position="4"/>
        <end position="139"/>
    </location>
</feature>
<evidence type="ECO:0000259" key="10">
    <source>
        <dbReference type="SMART" id="SM01003"/>
    </source>
</evidence>
<comment type="catalytic activity">
    <reaction evidence="8">
        <text>NAD(+) + NADPH + H(+)(in) = NADH + NADP(+) + H(+)(out)</text>
        <dbReference type="Rhea" id="RHEA:47992"/>
        <dbReference type="ChEBI" id="CHEBI:15378"/>
        <dbReference type="ChEBI" id="CHEBI:57540"/>
        <dbReference type="ChEBI" id="CHEBI:57783"/>
        <dbReference type="ChEBI" id="CHEBI:57945"/>
        <dbReference type="ChEBI" id="CHEBI:58349"/>
        <dbReference type="EC" id="7.1.1.1"/>
    </reaction>
</comment>
<dbReference type="GO" id="GO:0050661">
    <property type="term" value="F:NADP binding"/>
    <property type="evidence" value="ECO:0007669"/>
    <property type="project" value="TreeGrafter"/>
</dbReference>